<dbReference type="AlphaFoldDB" id="A0A2L2TB16"/>
<dbReference type="InterPro" id="IPR036514">
    <property type="entry name" value="SGNH_hydro_sf"/>
</dbReference>
<dbReference type="Pfam" id="PF13472">
    <property type="entry name" value="Lipase_GDSL_2"/>
    <property type="match status" value="1"/>
</dbReference>
<dbReference type="PANTHER" id="PTHR14209:SF19">
    <property type="entry name" value="ISOAMYL ACETATE-HYDROLYZING ESTERASE 1 HOMOLOG"/>
    <property type="match status" value="1"/>
</dbReference>
<organism evidence="2 3">
    <name type="scientific">Fusarium venenatum</name>
    <dbReference type="NCBI Taxonomy" id="56646"/>
    <lineage>
        <taxon>Eukaryota</taxon>
        <taxon>Fungi</taxon>
        <taxon>Dikarya</taxon>
        <taxon>Ascomycota</taxon>
        <taxon>Pezizomycotina</taxon>
        <taxon>Sordariomycetes</taxon>
        <taxon>Hypocreomycetidae</taxon>
        <taxon>Hypocreales</taxon>
        <taxon>Nectriaceae</taxon>
        <taxon>Fusarium</taxon>
    </lineage>
</organism>
<evidence type="ECO:0000259" key="1">
    <source>
        <dbReference type="Pfam" id="PF13472"/>
    </source>
</evidence>
<dbReference type="SUPFAM" id="SSF52266">
    <property type="entry name" value="SGNH hydrolase"/>
    <property type="match status" value="1"/>
</dbReference>
<dbReference type="InterPro" id="IPR045136">
    <property type="entry name" value="Iah1-like"/>
</dbReference>
<name>A0A2L2TB16_9HYPO</name>
<dbReference type="Gene3D" id="3.40.50.1110">
    <property type="entry name" value="SGNH hydrolase"/>
    <property type="match status" value="1"/>
</dbReference>
<dbReference type="InterPro" id="IPR013830">
    <property type="entry name" value="SGNH_hydro"/>
</dbReference>
<proteinExistence type="predicted"/>
<reference evidence="3" key="1">
    <citation type="submission" date="2014-10" db="EMBL/GenBank/DDBJ databases">
        <authorList>
            <person name="King R."/>
        </authorList>
    </citation>
    <scope>NUCLEOTIDE SEQUENCE [LARGE SCALE GENOMIC DNA]</scope>
    <source>
        <strain evidence="3">A3/5</strain>
    </source>
</reference>
<dbReference type="PANTHER" id="PTHR14209">
    <property type="entry name" value="ISOAMYL ACETATE-HYDROLYZING ESTERASE 1"/>
    <property type="match status" value="1"/>
</dbReference>
<protein>
    <recommendedName>
        <fullName evidence="1">SGNH hydrolase-type esterase domain-containing protein</fullName>
    </recommendedName>
</protein>
<feature type="domain" description="SGNH hydrolase-type esterase" evidence="1">
    <location>
        <begin position="20"/>
        <end position="224"/>
    </location>
</feature>
<sequence length="262" mass="29273">MDGRSYRGGSNKLSYGQIVLFGDSIIEKSIAQGDKIPMTSWLQNGKRDIINRGLSGYNSSQALKVLPHILPDRSSPTEIKIMVVLFGANDAGYGERKNGPNPHVPLDQYKENMAKIINQVKDNCSRVILVTPPPVEERLMAARVKEIDFEDMKWTNDHTSTYAEAIRELSSSHSVPYLDLFQDISAAVGWKPGTPIPGSASEPENPDFRKLIIDGIHLGGPAYAIFQNGLMKVIEQNWPDQMPERLEPVFPIWDDEDAWKAL</sequence>
<dbReference type="CDD" id="cd01838">
    <property type="entry name" value="Isoamyl_acetate_hydrolase_like"/>
    <property type="match status" value="1"/>
</dbReference>
<evidence type="ECO:0000313" key="2">
    <source>
        <dbReference type="EMBL" id="CEI68152.1"/>
    </source>
</evidence>
<keyword evidence="3" id="KW-1185">Reference proteome</keyword>
<accession>A0A2L2TB16</accession>
<dbReference type="STRING" id="56646.A0A2L2TB16"/>
<dbReference type="EMBL" id="LN649231">
    <property type="protein sequence ID" value="CEI68152.1"/>
    <property type="molecule type" value="Genomic_DNA"/>
</dbReference>
<dbReference type="Proteomes" id="UP000245910">
    <property type="component" value="Chromosome III"/>
</dbReference>
<evidence type="ECO:0000313" key="3">
    <source>
        <dbReference type="Proteomes" id="UP000245910"/>
    </source>
</evidence>